<dbReference type="InterPro" id="IPR010982">
    <property type="entry name" value="Lambda_DNA-bd_dom_sf"/>
</dbReference>
<name>J2K494_9ACTN</name>
<feature type="domain" description="HTH cro/C1-type" evidence="2">
    <location>
        <begin position="46"/>
        <end position="88"/>
    </location>
</feature>
<dbReference type="Gene3D" id="1.10.260.40">
    <property type="entry name" value="lambda repressor-like DNA-binding domains"/>
    <property type="match status" value="1"/>
</dbReference>
<organism evidence="3">
    <name type="scientific">Streptomyces auratus AGR0001</name>
    <dbReference type="NCBI Taxonomy" id="1160718"/>
    <lineage>
        <taxon>Bacteria</taxon>
        <taxon>Bacillati</taxon>
        <taxon>Actinomycetota</taxon>
        <taxon>Actinomycetes</taxon>
        <taxon>Kitasatosporales</taxon>
        <taxon>Streptomycetaceae</taxon>
        <taxon>Streptomyces</taxon>
    </lineage>
</organism>
<accession>J2K494</accession>
<dbReference type="RefSeq" id="WP_006603460.1">
    <property type="nucleotide sequence ID" value="NZ_CP072931.1"/>
</dbReference>
<dbReference type="eggNOG" id="ENOG5031I6B">
    <property type="taxonomic scope" value="Bacteria"/>
</dbReference>
<dbReference type="STRING" id="1160718.SU9_09464"/>
<evidence type="ECO:0000256" key="1">
    <source>
        <dbReference type="SAM" id="MobiDB-lite"/>
    </source>
</evidence>
<dbReference type="AlphaFoldDB" id="J2K494"/>
<reference evidence="3" key="1">
    <citation type="journal article" date="2012" name="J. Bacteriol.">
        <title>Genome Sequence of Streptomyces auratus Strain AGR0001, a Phoslactomycin-Producing Actinomycete.</title>
        <authorList>
            <person name="Han X."/>
            <person name="Li M."/>
            <person name="Ding Z."/>
            <person name="Zhao J."/>
            <person name="Ji K."/>
            <person name="Wen M."/>
            <person name="Lu T."/>
        </authorList>
    </citation>
    <scope>NUCLEOTIDE SEQUENCE [LARGE SCALE GENOMIC DNA]</scope>
    <source>
        <strain evidence="3">AGR0001</strain>
    </source>
</reference>
<feature type="region of interest" description="Disordered" evidence="1">
    <location>
        <begin position="138"/>
        <end position="160"/>
    </location>
</feature>
<dbReference type="EMBL" id="AJGV01000065">
    <property type="protein sequence ID" value="EJJ07290.1"/>
    <property type="molecule type" value="Genomic_DNA"/>
</dbReference>
<feature type="compositionally biased region" description="Basic and acidic residues" evidence="1">
    <location>
        <begin position="140"/>
        <end position="160"/>
    </location>
</feature>
<proteinExistence type="predicted"/>
<dbReference type="PATRIC" id="fig|1160718.3.peg.1913"/>
<gene>
    <name evidence="3" type="ORF">SU9_09464</name>
</gene>
<dbReference type="InterPro" id="IPR001387">
    <property type="entry name" value="Cro/C1-type_HTH"/>
</dbReference>
<evidence type="ECO:0000313" key="3">
    <source>
        <dbReference type="EMBL" id="EJJ07290.1"/>
    </source>
</evidence>
<dbReference type="GO" id="GO:0003677">
    <property type="term" value="F:DNA binding"/>
    <property type="evidence" value="ECO:0007669"/>
    <property type="project" value="InterPro"/>
</dbReference>
<evidence type="ECO:0000259" key="2">
    <source>
        <dbReference type="PROSITE" id="PS50943"/>
    </source>
</evidence>
<protein>
    <recommendedName>
        <fullName evidence="2">HTH cro/C1-type domain-containing protein</fullName>
    </recommendedName>
</protein>
<dbReference type="HOGENOM" id="CLU_127701_1_0_11"/>
<dbReference type="PROSITE" id="PS50943">
    <property type="entry name" value="HTH_CROC1"/>
    <property type="match status" value="1"/>
</dbReference>
<comment type="caution">
    <text evidence="3">The sequence shown here is derived from an EMBL/GenBank/DDBJ whole genome shotgun (WGS) entry which is preliminary data.</text>
</comment>
<sequence>MATLAERLNAWFADAATPDTVGRLREPTTSEVAKAISQDPSHDVTLSRSYLTSLRNGSQTNPTISVLSAIVRYFQSREMTLPVSVSALTSEADPPNAAGEEKDEWAEMLSDRQVRSIALRAGQLTPDLREQLLSIMDVLDDPRTSAKSRNDDDTSDRGQS</sequence>